<dbReference type="AlphaFoldDB" id="A0A7S8F4U5"/>
<dbReference type="InterPro" id="IPR011990">
    <property type="entry name" value="TPR-like_helical_dom_sf"/>
</dbReference>
<evidence type="ECO:0000313" key="2">
    <source>
        <dbReference type="EMBL" id="QPC99127.1"/>
    </source>
</evidence>
<name>A0A7S8F4U5_9SPHN</name>
<evidence type="ECO:0000313" key="3">
    <source>
        <dbReference type="Proteomes" id="UP000594459"/>
    </source>
</evidence>
<organism evidence="2 3">
    <name type="scientific">Qipengyuania soli</name>
    <dbReference type="NCBI Taxonomy" id="2782568"/>
    <lineage>
        <taxon>Bacteria</taxon>
        <taxon>Pseudomonadati</taxon>
        <taxon>Pseudomonadota</taxon>
        <taxon>Alphaproteobacteria</taxon>
        <taxon>Sphingomonadales</taxon>
        <taxon>Erythrobacteraceae</taxon>
        <taxon>Qipengyuania</taxon>
    </lineage>
</organism>
<dbReference type="SUPFAM" id="SSF52200">
    <property type="entry name" value="Toll/Interleukin receptor TIR domain"/>
    <property type="match status" value="1"/>
</dbReference>
<reference evidence="2 3" key="1">
    <citation type="submission" date="2020-11" db="EMBL/GenBank/DDBJ databases">
        <title>The genome sequence of Erythrobacter sp. 6D36.</title>
        <authorList>
            <person name="Liu Y."/>
        </authorList>
    </citation>
    <scope>NUCLEOTIDE SEQUENCE [LARGE SCALE GENOMIC DNA]</scope>
    <source>
        <strain evidence="2 3">6D36</strain>
    </source>
</reference>
<dbReference type="Proteomes" id="UP000594459">
    <property type="component" value="Chromosome"/>
</dbReference>
<accession>A0A7S8F4U5</accession>
<sequence>MTDVFVSYARSTQAHARRAARALEEAGYSVWIDDELPAHRAFSTVIEDQLRGASAVLVLWSEDARASRWVPAEADMAYNSDKLVQMSVDGALPPLPFNRMHCEMLSHWEGDADDPAWRKILDSVAELSGRGTGPIHPVEAVAAFKQEKPKRGPTENVLAVLAFDNLSSDPDLDYFCDGVSDEIQRTVARATSLKIVARASSFQFRGADKATAHVAAALGTTHLLDGTVRRGGDRVRISAELVECSSCSAIWADRFDGTLDDVFTLQEEIAESVAQALKVALEPAVAERPLSSIDYERFLRAKAHLAGGDSVFDDSAFKAIPLLEKVVDARPDFAPAWEMLATARATELRSGHSRISYSEGARRTREAAEQALSLDPNRTRALLALALLEPWGAYTKREELLDKALAASPNDPFVLTELSNFYWSVGRAREGIALAERAFELNPMLPAAAIQVAQMLAYVGEPQASMKLHRELYRRWPDNPGMLMALLNMAGTTELWDDFDEVVNDIEKFDGWQAVDLKASRAFSLTVRSKDPEKAKRRIARYQELLEATGTVPINIITGISVFGFPEEALDMAEKANYDFIFQPEGNRAGTYFHGTIFGPWSQMRELPRFVDLCDRLGLCRYWVESDKWPDMISELPYDFKDEVRKRVTAQA</sequence>
<dbReference type="EMBL" id="CP064654">
    <property type="protein sequence ID" value="QPC99127.1"/>
    <property type="molecule type" value="Genomic_DNA"/>
</dbReference>
<dbReference type="KEGG" id="qso:IRL76_00635"/>
<dbReference type="Pfam" id="PF13676">
    <property type="entry name" value="TIR_2"/>
    <property type="match status" value="1"/>
</dbReference>
<dbReference type="GO" id="GO:0007165">
    <property type="term" value="P:signal transduction"/>
    <property type="evidence" value="ECO:0007669"/>
    <property type="project" value="InterPro"/>
</dbReference>
<keyword evidence="3" id="KW-1185">Reference proteome</keyword>
<dbReference type="Gene3D" id="3.40.50.10140">
    <property type="entry name" value="Toll/interleukin-1 receptor homology (TIR) domain"/>
    <property type="match status" value="1"/>
</dbReference>
<dbReference type="SUPFAM" id="SSF48452">
    <property type="entry name" value="TPR-like"/>
    <property type="match status" value="1"/>
</dbReference>
<dbReference type="InterPro" id="IPR000157">
    <property type="entry name" value="TIR_dom"/>
</dbReference>
<dbReference type="RefSeq" id="WP_200982207.1">
    <property type="nucleotide sequence ID" value="NZ_CP064654.1"/>
</dbReference>
<feature type="domain" description="TIR" evidence="1">
    <location>
        <begin position="4"/>
        <end position="111"/>
    </location>
</feature>
<protein>
    <submittedName>
        <fullName evidence="2">TIR domain-containing protein</fullName>
    </submittedName>
</protein>
<evidence type="ECO:0000259" key="1">
    <source>
        <dbReference type="Pfam" id="PF13676"/>
    </source>
</evidence>
<gene>
    <name evidence="2" type="ORF">IRL76_00635</name>
</gene>
<dbReference type="InterPro" id="IPR035897">
    <property type="entry name" value="Toll_tir_struct_dom_sf"/>
</dbReference>
<dbReference type="Gene3D" id="1.25.40.10">
    <property type="entry name" value="Tetratricopeptide repeat domain"/>
    <property type="match status" value="1"/>
</dbReference>
<proteinExistence type="predicted"/>